<accession>A0ABT2RES0</accession>
<name>A0ABT2RES0_9ENTR</name>
<evidence type="ECO:0000313" key="3">
    <source>
        <dbReference type="Proteomes" id="UP001062027"/>
    </source>
</evidence>
<feature type="signal peptide" evidence="1">
    <location>
        <begin position="1"/>
        <end position="23"/>
    </location>
</feature>
<protein>
    <submittedName>
        <fullName evidence="2">Type 1 fimbrial protein</fullName>
    </submittedName>
</protein>
<proteinExistence type="predicted"/>
<keyword evidence="3" id="KW-1185">Reference proteome</keyword>
<dbReference type="RefSeq" id="WP_262663675.1">
    <property type="nucleotide sequence ID" value="NZ_JAMHKS010000076.1"/>
</dbReference>
<evidence type="ECO:0000256" key="1">
    <source>
        <dbReference type="SAM" id="SignalP"/>
    </source>
</evidence>
<dbReference type="InterPro" id="IPR050263">
    <property type="entry name" value="Bact_Fimbrial_Adh_Pro"/>
</dbReference>
<dbReference type="PANTHER" id="PTHR33420:SF27">
    <property type="entry name" value="PROTEIN FIMG"/>
    <property type="match status" value="1"/>
</dbReference>
<comment type="caution">
    <text evidence="2">The sequence shown here is derived from an EMBL/GenBank/DDBJ whole genome shotgun (WGS) entry which is preliminary data.</text>
</comment>
<dbReference type="SUPFAM" id="SSF49401">
    <property type="entry name" value="Bacterial adhesins"/>
    <property type="match status" value="1"/>
</dbReference>
<keyword evidence="1" id="KW-0732">Signal</keyword>
<sequence length="176" mass="17906">MKKCLCYLTASISAVLFAGNIYAATDSVSINVTGKVIASPCKTLNGGSDALNVDLGQSLQADSLKEAGSGSAMTMFDLPVTGCPASTSNVKVTFTGTPDATDATKWANNAGQPAANTAVELSQQTTGTILSNNSSLTGAVEEGSTTFKLQARVYSKTGAVMPGDVSSAIVASFEYQ</sequence>
<dbReference type="InterPro" id="IPR008966">
    <property type="entry name" value="Adhesion_dom_sf"/>
</dbReference>
<feature type="chain" id="PRO_5046074745" evidence="1">
    <location>
        <begin position="24"/>
        <end position="176"/>
    </location>
</feature>
<gene>
    <name evidence="2" type="ORF">M8318_17220</name>
</gene>
<dbReference type="PANTHER" id="PTHR33420">
    <property type="entry name" value="FIMBRIAL SUBUNIT ELFA-RELATED"/>
    <property type="match status" value="1"/>
</dbReference>
<dbReference type="Proteomes" id="UP001062027">
    <property type="component" value="Unassembled WGS sequence"/>
</dbReference>
<dbReference type="InterPro" id="IPR036937">
    <property type="entry name" value="Adhesion_dom_fimbrial_sf"/>
</dbReference>
<dbReference type="EMBL" id="JAMHKS010000076">
    <property type="protein sequence ID" value="MCU6679396.1"/>
    <property type="molecule type" value="Genomic_DNA"/>
</dbReference>
<organism evidence="2 3">
    <name type="scientific">Leclercia tamurae</name>
    <dbReference type="NCBI Taxonomy" id="2926467"/>
    <lineage>
        <taxon>Bacteria</taxon>
        <taxon>Pseudomonadati</taxon>
        <taxon>Pseudomonadota</taxon>
        <taxon>Gammaproteobacteria</taxon>
        <taxon>Enterobacterales</taxon>
        <taxon>Enterobacteriaceae</taxon>
        <taxon>Leclercia</taxon>
    </lineage>
</organism>
<evidence type="ECO:0000313" key="2">
    <source>
        <dbReference type="EMBL" id="MCU6679396.1"/>
    </source>
</evidence>
<dbReference type="Gene3D" id="2.60.40.1090">
    <property type="entry name" value="Fimbrial-type adhesion domain"/>
    <property type="match status" value="1"/>
</dbReference>
<reference evidence="2" key="1">
    <citation type="submission" date="2022-05" db="EMBL/GenBank/DDBJ databases">
        <title>Description of a novel species of Leclercia; Leclercia tamurae and the Proposal for a Novel Genus Silvania gen. nov. Containing Two Novel Species Silvania hatchlandensis sp. nov. and Silvania confinis sp. nov. Isolated from the Rhizosphere of Oak.</title>
        <authorList>
            <person name="Maddock D.W."/>
            <person name="Brady C.L."/>
            <person name="Denman S."/>
            <person name="Arnold D."/>
        </authorList>
    </citation>
    <scope>NUCLEOTIDE SEQUENCE</scope>
    <source>
        <strain evidence="2">H6S3</strain>
    </source>
</reference>